<dbReference type="HOGENOM" id="CLU_036215_1_0_1"/>
<dbReference type="AlphaFoldDB" id="A0A0C2YEM9"/>
<dbReference type="OrthoDB" id="3256702at2759"/>
<dbReference type="InterPro" id="IPR014010">
    <property type="entry name" value="REJ_dom"/>
</dbReference>
<feature type="compositionally biased region" description="Basic and acidic residues" evidence="1">
    <location>
        <begin position="421"/>
        <end position="445"/>
    </location>
</feature>
<feature type="compositionally biased region" description="Low complexity" evidence="1">
    <location>
        <begin position="20"/>
        <end position="92"/>
    </location>
</feature>
<feature type="domain" description="REJ" evidence="3">
    <location>
        <begin position="1"/>
        <end position="100"/>
    </location>
</feature>
<feature type="compositionally biased region" description="Pro residues" evidence="1">
    <location>
        <begin position="111"/>
        <end position="129"/>
    </location>
</feature>
<name>A0A0C2YEM9_HEBCY</name>
<reference evidence="5" key="2">
    <citation type="submission" date="2015-01" db="EMBL/GenBank/DDBJ databases">
        <title>Evolutionary Origins and Diversification of the Mycorrhizal Mutualists.</title>
        <authorList>
            <consortium name="DOE Joint Genome Institute"/>
            <consortium name="Mycorrhizal Genomics Consortium"/>
            <person name="Kohler A."/>
            <person name="Kuo A."/>
            <person name="Nagy L.G."/>
            <person name="Floudas D."/>
            <person name="Copeland A."/>
            <person name="Barry K.W."/>
            <person name="Cichocki N."/>
            <person name="Veneault-Fourrey C."/>
            <person name="LaButti K."/>
            <person name="Lindquist E.A."/>
            <person name="Lipzen A."/>
            <person name="Lundell T."/>
            <person name="Morin E."/>
            <person name="Murat C."/>
            <person name="Riley R."/>
            <person name="Ohm R."/>
            <person name="Sun H."/>
            <person name="Tunlid A."/>
            <person name="Henrissat B."/>
            <person name="Grigoriev I.V."/>
            <person name="Hibbett D.S."/>
            <person name="Martin F."/>
        </authorList>
    </citation>
    <scope>NUCLEOTIDE SEQUENCE [LARGE SCALE GENOMIC DNA]</scope>
    <source>
        <strain evidence="5">h7</strain>
    </source>
</reference>
<gene>
    <name evidence="4" type="ORF">M413DRAFT_16216</name>
</gene>
<evidence type="ECO:0000313" key="5">
    <source>
        <dbReference type="Proteomes" id="UP000053424"/>
    </source>
</evidence>
<dbReference type="Proteomes" id="UP000053424">
    <property type="component" value="Unassembled WGS sequence"/>
</dbReference>
<evidence type="ECO:0000256" key="1">
    <source>
        <dbReference type="SAM" id="MobiDB-lite"/>
    </source>
</evidence>
<dbReference type="GO" id="GO:0016020">
    <property type="term" value="C:membrane"/>
    <property type="evidence" value="ECO:0007669"/>
    <property type="project" value="UniProtKB-SubCell"/>
</dbReference>
<feature type="compositionally biased region" description="Polar residues" evidence="1">
    <location>
        <begin position="408"/>
        <end position="420"/>
    </location>
</feature>
<keyword evidence="2" id="KW-0812">Transmembrane</keyword>
<dbReference type="STRING" id="686832.A0A0C2YEM9"/>
<reference evidence="4 5" key="1">
    <citation type="submission" date="2014-04" db="EMBL/GenBank/DDBJ databases">
        <authorList>
            <consortium name="DOE Joint Genome Institute"/>
            <person name="Kuo A."/>
            <person name="Gay G."/>
            <person name="Dore J."/>
            <person name="Kohler A."/>
            <person name="Nagy L.G."/>
            <person name="Floudas D."/>
            <person name="Copeland A."/>
            <person name="Barry K.W."/>
            <person name="Cichocki N."/>
            <person name="Veneault-Fourrey C."/>
            <person name="LaButti K."/>
            <person name="Lindquist E.A."/>
            <person name="Lipzen A."/>
            <person name="Lundell T."/>
            <person name="Morin E."/>
            <person name="Murat C."/>
            <person name="Sun H."/>
            <person name="Tunlid A."/>
            <person name="Henrissat B."/>
            <person name="Grigoriev I.V."/>
            <person name="Hibbett D.S."/>
            <person name="Martin F."/>
            <person name="Nordberg H.P."/>
            <person name="Cantor M.N."/>
            <person name="Hua S.X."/>
        </authorList>
    </citation>
    <scope>NUCLEOTIDE SEQUENCE [LARGE SCALE GENOMIC DNA]</scope>
    <source>
        <strain evidence="5">h7</strain>
    </source>
</reference>
<dbReference type="PROSITE" id="PS51111">
    <property type="entry name" value="REJ"/>
    <property type="match status" value="1"/>
</dbReference>
<keyword evidence="5" id="KW-1185">Reference proteome</keyword>
<feature type="region of interest" description="Disordered" evidence="1">
    <location>
        <begin position="295"/>
        <end position="346"/>
    </location>
</feature>
<evidence type="ECO:0000256" key="2">
    <source>
        <dbReference type="SAM" id="Phobius"/>
    </source>
</evidence>
<feature type="region of interest" description="Disordered" evidence="1">
    <location>
        <begin position="374"/>
        <end position="471"/>
    </location>
</feature>
<feature type="compositionally biased region" description="Pro residues" evidence="1">
    <location>
        <begin position="93"/>
        <end position="103"/>
    </location>
</feature>
<evidence type="ECO:0000259" key="3">
    <source>
        <dbReference type="PROSITE" id="PS51111"/>
    </source>
</evidence>
<organism evidence="4 5">
    <name type="scientific">Hebeloma cylindrosporum</name>
    <dbReference type="NCBI Taxonomy" id="76867"/>
    <lineage>
        <taxon>Eukaryota</taxon>
        <taxon>Fungi</taxon>
        <taxon>Dikarya</taxon>
        <taxon>Basidiomycota</taxon>
        <taxon>Agaricomycotina</taxon>
        <taxon>Agaricomycetes</taxon>
        <taxon>Agaricomycetidae</taxon>
        <taxon>Agaricales</taxon>
        <taxon>Agaricineae</taxon>
        <taxon>Hymenogastraceae</taxon>
        <taxon>Hebeloma</taxon>
    </lineage>
</organism>
<feature type="compositionally biased region" description="Polar residues" evidence="1">
    <location>
        <begin position="142"/>
        <end position="158"/>
    </location>
</feature>
<keyword evidence="2" id="KW-1133">Transmembrane helix</keyword>
<proteinExistence type="predicted"/>
<evidence type="ECO:0000313" key="4">
    <source>
        <dbReference type="EMBL" id="KIM48228.1"/>
    </source>
</evidence>
<feature type="compositionally biased region" description="Low complexity" evidence="1">
    <location>
        <begin position="130"/>
        <end position="141"/>
    </location>
</feature>
<keyword evidence="2" id="KW-0472">Membrane</keyword>
<feature type="region of interest" description="Disordered" evidence="1">
    <location>
        <begin position="20"/>
        <end position="158"/>
    </location>
</feature>
<feature type="compositionally biased region" description="Polar residues" evidence="1">
    <location>
        <begin position="385"/>
        <end position="395"/>
    </location>
</feature>
<sequence>MSLSSNVSLTSTSSSLSFSSTLSITMSSSSTTLSSSSTSTSTSTSTTASSSMSSSSTDSSSSSTSSSSSSSSSSISSSSTPPPTSSSSSSSTAPPPSSTPTVPPSSSSSPSEPPEPSSASPTPTPPPPSTTFSTPVFIPTTDSRGSRTSTAPSLITTKSTSTQFDGSLVTVTEVIANPTLSPDNAPSKGNAFFRNTGAVAGVFVLVGLAAASIVLWVFFAVRRRRRTRRLEHDTAVSATLAAAGFHRTPLDDDDDPARGANRSRYGSPVNDPFLAHHRRSSSGLAMSSIPSAGRASAAYQDNDPHDYNPYTDHVVPAGTRGRYTSSTSPPPTAHLNGTLRNRSSSGGLAEMGVAHLPHHSASGSYEPLLASHYRRSLGSPPSPPLQISNSITPPSESARYPPAYASSHGHNNTSSVYSSDNPHDERLDPGLRQRLQDDGHSAMDLRDEEDYSRPVLGVRNLPDAASQVSLP</sequence>
<dbReference type="EMBL" id="KN831769">
    <property type="protein sequence ID" value="KIM48228.1"/>
    <property type="molecule type" value="Genomic_DNA"/>
</dbReference>
<protein>
    <recommendedName>
        <fullName evidence="3">REJ domain-containing protein</fullName>
    </recommendedName>
</protein>
<feature type="transmembrane region" description="Helical" evidence="2">
    <location>
        <begin position="198"/>
        <end position="221"/>
    </location>
</feature>
<accession>A0A0C2YEM9</accession>
<feature type="region of interest" description="Disordered" evidence="1">
    <location>
        <begin position="246"/>
        <end position="274"/>
    </location>
</feature>